<dbReference type="GO" id="GO:0005737">
    <property type="term" value="C:cytoplasm"/>
    <property type="evidence" value="ECO:0007669"/>
    <property type="project" value="UniProtKB-SubCell"/>
</dbReference>
<dbReference type="SUPFAM" id="SSF47220">
    <property type="entry name" value="alpha-catenin/vinculin-like"/>
    <property type="match status" value="1"/>
</dbReference>
<gene>
    <name evidence="4" type="primary">LOC107225496</name>
</gene>
<organism evidence="4">
    <name type="scientific">Neodiprion lecontei</name>
    <name type="common">Redheaded pine sawfly</name>
    <dbReference type="NCBI Taxonomy" id="441921"/>
    <lineage>
        <taxon>Eukaryota</taxon>
        <taxon>Metazoa</taxon>
        <taxon>Ecdysozoa</taxon>
        <taxon>Arthropoda</taxon>
        <taxon>Hexapoda</taxon>
        <taxon>Insecta</taxon>
        <taxon>Pterygota</taxon>
        <taxon>Neoptera</taxon>
        <taxon>Endopterygota</taxon>
        <taxon>Hymenoptera</taxon>
        <taxon>Tenthredinoidea</taxon>
        <taxon>Diprionidae</taxon>
        <taxon>Diprioninae</taxon>
        <taxon>Neodiprion</taxon>
    </lineage>
</organism>
<dbReference type="Proteomes" id="UP000829291">
    <property type="component" value="Chromosome 5"/>
</dbReference>
<name>A0A6J0C4T5_NEOLC</name>
<proteinExistence type="predicted"/>
<dbReference type="OrthoDB" id="6342160at2759"/>
<dbReference type="GO" id="GO:0005912">
    <property type="term" value="C:adherens junction"/>
    <property type="evidence" value="ECO:0007669"/>
    <property type="project" value="TreeGrafter"/>
</dbReference>
<dbReference type="Gene3D" id="1.20.120.810">
    <property type="entry name" value="Vinculin, Vh2 four-helix bundle"/>
    <property type="match status" value="1"/>
</dbReference>
<keyword evidence="2" id="KW-0963">Cytoplasm</keyword>
<accession>A0A6J0C4T5</accession>
<evidence type="ECO:0000313" key="3">
    <source>
        <dbReference type="Proteomes" id="UP000829291"/>
    </source>
</evidence>
<dbReference type="FunCoup" id="A0A6J0C4T5">
    <property type="interactions" value="42"/>
</dbReference>
<dbReference type="AlphaFoldDB" id="A0A6J0C4T5"/>
<dbReference type="Pfam" id="PF05482">
    <property type="entry name" value="Serendipity_A"/>
    <property type="match status" value="1"/>
</dbReference>
<dbReference type="PANTHER" id="PTHR18914">
    <property type="entry name" value="ALPHA CATENIN"/>
    <property type="match status" value="1"/>
</dbReference>
<evidence type="ECO:0000256" key="1">
    <source>
        <dbReference type="ARBA" id="ARBA00004496"/>
    </source>
</evidence>
<evidence type="ECO:0000313" key="4">
    <source>
        <dbReference type="RefSeq" id="XP_015521470.2"/>
    </source>
</evidence>
<evidence type="ECO:0000256" key="2">
    <source>
        <dbReference type="ARBA" id="ARBA00022490"/>
    </source>
</evidence>
<protein>
    <submittedName>
        <fullName evidence="4">Uncharacterized protein LOC107225496 isoform X1</fullName>
    </submittedName>
</protein>
<sequence length="861" mass="96849">MLLKTIEMCRILEPIEAQVHQLRGLLSTKNPEIPDSVMDSSSLSEELHTLADELEKLLSNNDCNDSEEMKSKIVALIGQFCSTNKNNDLVMQLHKVDSQDLVSDILDKFTSALEALEKLECLPLKQSLQDSWDYVKDMGAEQEIEDFQNIKELGASIVEVFNPLQKFRKSLASNLLSQKVALYSSQLCAALNVLFLLIQEQHQLNSPIYSCKKYACDRMSWCFKMLVNVLDAPNPTAEEENFEKENHFVYRMDLALDILAEMSTKTVEDQFLDCEYLWSALEDVFAHAMAIAQVCHPYNFNAITGVSQSIITEYESLKAQLTSEKPDPSINNLYMNTLNDALYRLEQKVNVSVLTLVMEVFSDPYGALRKLIKTCGNSLAAQERSRSDLSTAIEEFDQTTDKAMQIGMFAIACCKDMNRVTKIRTCLASLESLEPELVPATTAFYLHPDNKEMRATVKLLTGQWQLEMNKLHKLVDVIVDSGAYCQVILDDIQQRVMRMSEYLDNREGVTQAQVQGVVQRALSLSSQIDATVEDIGRDQIERPTIMMIQELKAAIYEAGMASKILLDSATEAQQLRVIKRCELILNVIKRLQPALVALINSSTSMHTSYGKASMGQGDTLHDPGLTFSADIYGFTRNERTFTYIRTPYTVNSNKQPLSIQPANSSPRTPTNQSRLIPYIKRGRTMRTDRSIMYKTPKADVKEISINSEETFEANNQSRTRNLSIVRQHLFSRDSFDIKQDIDMNSESFDLTGILDKITCLSDTLSSTLSISCSPRKVQSTKDMSLPEVKASRDITESIINVERDASLTNLGESMAADRIDQCSTIGGGDAPSAIDTPERIEDLKRLDKKIQVLIHQKISAD</sequence>
<dbReference type="GO" id="GO:0016477">
    <property type="term" value="P:cell migration"/>
    <property type="evidence" value="ECO:0007669"/>
    <property type="project" value="TreeGrafter"/>
</dbReference>
<keyword evidence="3" id="KW-1185">Reference proteome</keyword>
<comment type="subcellular location">
    <subcellularLocation>
        <location evidence="1">Cytoplasm</location>
    </subcellularLocation>
</comment>
<dbReference type="KEGG" id="nlo:107225496"/>
<reference evidence="4" key="1">
    <citation type="submission" date="2025-08" db="UniProtKB">
        <authorList>
            <consortium name="RefSeq"/>
        </authorList>
    </citation>
    <scope>IDENTIFICATION</scope>
    <source>
        <tissue evidence="4">Thorax and Abdomen</tissue>
    </source>
</reference>
<dbReference type="GO" id="GO:0016342">
    <property type="term" value="C:catenin complex"/>
    <property type="evidence" value="ECO:0007669"/>
    <property type="project" value="TreeGrafter"/>
</dbReference>
<dbReference type="PANTHER" id="PTHR18914:SF33">
    <property type="entry name" value="RE47911P-RELATED"/>
    <property type="match status" value="1"/>
</dbReference>
<dbReference type="InParanoid" id="A0A6J0C4T5"/>
<dbReference type="InterPro" id="IPR008837">
    <property type="entry name" value="Serendipity_A"/>
</dbReference>
<dbReference type="GO" id="GO:0008013">
    <property type="term" value="F:beta-catenin binding"/>
    <property type="evidence" value="ECO:0007669"/>
    <property type="project" value="TreeGrafter"/>
</dbReference>
<dbReference type="GeneID" id="107225496"/>
<dbReference type="GO" id="GO:0098609">
    <property type="term" value="P:cell-cell adhesion"/>
    <property type="evidence" value="ECO:0007669"/>
    <property type="project" value="TreeGrafter"/>
</dbReference>
<dbReference type="GO" id="GO:0051015">
    <property type="term" value="F:actin filament binding"/>
    <property type="evidence" value="ECO:0007669"/>
    <property type="project" value="InterPro"/>
</dbReference>
<dbReference type="GO" id="GO:0007349">
    <property type="term" value="P:cellularization"/>
    <property type="evidence" value="ECO:0007669"/>
    <property type="project" value="InterPro"/>
</dbReference>
<dbReference type="RefSeq" id="XP_015521470.2">
    <property type="nucleotide sequence ID" value="XM_015665984.2"/>
</dbReference>
<dbReference type="InterPro" id="IPR036723">
    <property type="entry name" value="Alpha-catenin/vinculin-like_sf"/>
</dbReference>